<accession>A0AAN9S7C6</accession>
<comment type="caution">
    <text evidence="1">The sequence shown here is derived from an EMBL/GenBank/DDBJ whole genome shotgun (WGS) entry which is preliminary data.</text>
</comment>
<dbReference type="EMBL" id="JAYMYS010000006">
    <property type="protein sequence ID" value="KAK7390617.1"/>
    <property type="molecule type" value="Genomic_DNA"/>
</dbReference>
<dbReference type="InterPro" id="IPR007750">
    <property type="entry name" value="DUF674"/>
</dbReference>
<sequence length="482" mass="54150">MAFKEETKLPLKLLVDKERNRVVVAEAGGELVDILFSFLTLPLGTIIRLLSNKHGKDEAKEIGCINNLYRSVESSGDEILWNKICKRMLLSPRNPCEELCQKLKLNVDDTEPIKYFMCSNKCQRGSDYVLSTFAEASCSCGKLMDKQMKLYGNSNKGSHADGVFVKGETIYLIFDDLRVLQSSLGKSVQQLLQLGYKNFHNLTEKSLNVGLNEILDILKQALTSQSPLSDVLLGNGECKKVWTFSPKHRPKDQDRIDSNSHINLKVTVRKLKETILYAEAEGDFVDFLFSFLTTPLGCILKLLDGNFSMGCMNNLYKSVKDLNPSWFTRSLGTTPLLNLQVAPQFSCGKQPTQLCEENIPNYWYSMSTTSSNGVISKEYSQIQRPSLMKLFEPRSPNGTKKSTVGFVRRPSLFVVWDDLQVTPLANTSSISLLQKLNVPLDDLEEHELRLEEIEALNLMGASLTSKAALTEGLFYLLKKPKA</sequence>
<evidence type="ECO:0000313" key="1">
    <source>
        <dbReference type="EMBL" id="KAK7390617.1"/>
    </source>
</evidence>
<name>A0AAN9S7C6_PSOTE</name>
<keyword evidence="2" id="KW-1185">Reference proteome</keyword>
<dbReference type="PANTHER" id="PTHR33103">
    <property type="entry name" value="OS01G0153900 PROTEIN"/>
    <property type="match status" value="1"/>
</dbReference>
<gene>
    <name evidence="1" type="ORF">VNO78_25940</name>
</gene>
<evidence type="ECO:0008006" key="3">
    <source>
        <dbReference type="Google" id="ProtNLM"/>
    </source>
</evidence>
<evidence type="ECO:0000313" key="2">
    <source>
        <dbReference type="Proteomes" id="UP001386955"/>
    </source>
</evidence>
<dbReference type="AlphaFoldDB" id="A0AAN9S7C6"/>
<dbReference type="Pfam" id="PF05056">
    <property type="entry name" value="DUF674"/>
    <property type="match status" value="1"/>
</dbReference>
<reference evidence="1 2" key="1">
    <citation type="submission" date="2024-01" db="EMBL/GenBank/DDBJ databases">
        <title>The genomes of 5 underutilized Papilionoideae crops provide insights into root nodulation and disease resistanc.</title>
        <authorList>
            <person name="Jiang F."/>
        </authorList>
    </citation>
    <scope>NUCLEOTIDE SEQUENCE [LARGE SCALE GENOMIC DNA]</scope>
    <source>
        <strain evidence="1">DUOXIRENSHENG_FW03</strain>
        <tissue evidence="1">Leaves</tissue>
    </source>
</reference>
<protein>
    <recommendedName>
        <fullName evidence="3">DUF674 family protein</fullName>
    </recommendedName>
</protein>
<organism evidence="1 2">
    <name type="scientific">Psophocarpus tetragonolobus</name>
    <name type="common">Winged bean</name>
    <name type="synonym">Dolichos tetragonolobus</name>
    <dbReference type="NCBI Taxonomy" id="3891"/>
    <lineage>
        <taxon>Eukaryota</taxon>
        <taxon>Viridiplantae</taxon>
        <taxon>Streptophyta</taxon>
        <taxon>Embryophyta</taxon>
        <taxon>Tracheophyta</taxon>
        <taxon>Spermatophyta</taxon>
        <taxon>Magnoliopsida</taxon>
        <taxon>eudicotyledons</taxon>
        <taxon>Gunneridae</taxon>
        <taxon>Pentapetalae</taxon>
        <taxon>rosids</taxon>
        <taxon>fabids</taxon>
        <taxon>Fabales</taxon>
        <taxon>Fabaceae</taxon>
        <taxon>Papilionoideae</taxon>
        <taxon>50 kb inversion clade</taxon>
        <taxon>NPAAA clade</taxon>
        <taxon>indigoferoid/millettioid clade</taxon>
        <taxon>Phaseoleae</taxon>
        <taxon>Psophocarpus</taxon>
    </lineage>
</organism>
<dbReference type="PANTHER" id="PTHR33103:SF93">
    <property type="entry name" value="DUF674 FAMILY PROTEIN"/>
    <property type="match status" value="1"/>
</dbReference>
<proteinExistence type="predicted"/>
<dbReference type="Proteomes" id="UP001386955">
    <property type="component" value="Unassembled WGS sequence"/>
</dbReference>